<dbReference type="Pfam" id="PF06013">
    <property type="entry name" value="WXG100"/>
    <property type="match status" value="1"/>
</dbReference>
<dbReference type="KEGG" id="palo:E6C60_2315"/>
<keyword evidence="2" id="KW-1185">Reference proteome</keyword>
<evidence type="ECO:0000313" key="1">
    <source>
        <dbReference type="EMBL" id="QCT03027.1"/>
    </source>
</evidence>
<name>A0A4P8XK29_9BACL</name>
<evidence type="ECO:0000313" key="2">
    <source>
        <dbReference type="Proteomes" id="UP000300879"/>
    </source>
</evidence>
<sequence length="278" mass="28558">MSNRILVTPEQLDDISSRFSLASQQGGELVRRLESSIHQMESQWEGMTRERFFGDYQQARSTMNQFVACLHNVSTELKQISHRFRSTDLSSTGTAAGIGAVGVSAAAGTLGAASLAGAAGPAAASPAMSSEKLSKLLLDGAEAEGSVVERRESGWYGKGITGSASAGLTTGVSAEGAMVEAGYENDYVQGSVSLAKAEVEAQVKNGNLEIGAEATLNKYEGGFNIPLPFTDKELNIGGSASLGVVGGSAEVGKSGLKFHIPLGPGVSLVGVGGNVTVE</sequence>
<dbReference type="NCBIfam" id="TIGR03930">
    <property type="entry name" value="WXG100_ESAT6"/>
    <property type="match status" value="1"/>
</dbReference>
<dbReference type="RefSeq" id="WP_138225964.1">
    <property type="nucleotide sequence ID" value="NZ_CP040396.1"/>
</dbReference>
<reference evidence="1 2" key="1">
    <citation type="submission" date="2019-05" db="EMBL/GenBank/DDBJ databases">
        <authorList>
            <person name="Chen C."/>
        </authorList>
    </citation>
    <scope>NUCLEOTIDE SEQUENCE [LARGE SCALE GENOMIC DNA]</scope>
    <source>
        <strain evidence="1 2">HB172198</strain>
    </source>
</reference>
<accession>A0A4P8XK29</accession>
<protein>
    <recommendedName>
        <fullName evidence="3">WXG100 family type VII secretion target</fullName>
    </recommendedName>
</protein>
<dbReference type="AlphaFoldDB" id="A0A4P8XK29"/>
<proteinExistence type="predicted"/>
<dbReference type="SUPFAM" id="SSF140453">
    <property type="entry name" value="EsxAB dimer-like"/>
    <property type="match status" value="1"/>
</dbReference>
<dbReference type="InterPro" id="IPR010310">
    <property type="entry name" value="T7SS_ESAT-6-like"/>
</dbReference>
<dbReference type="InterPro" id="IPR036689">
    <property type="entry name" value="ESAT-6-like_sf"/>
</dbReference>
<dbReference type="Proteomes" id="UP000300879">
    <property type="component" value="Chromosome"/>
</dbReference>
<evidence type="ECO:0008006" key="3">
    <source>
        <dbReference type="Google" id="ProtNLM"/>
    </source>
</evidence>
<gene>
    <name evidence="1" type="ORF">E6C60_2315</name>
</gene>
<dbReference type="EMBL" id="CP040396">
    <property type="protein sequence ID" value="QCT03027.1"/>
    <property type="molecule type" value="Genomic_DNA"/>
</dbReference>
<organism evidence="1 2">
    <name type="scientific">Paenibacillus algicola</name>
    <dbReference type="NCBI Taxonomy" id="2565926"/>
    <lineage>
        <taxon>Bacteria</taxon>
        <taxon>Bacillati</taxon>
        <taxon>Bacillota</taxon>
        <taxon>Bacilli</taxon>
        <taxon>Bacillales</taxon>
        <taxon>Paenibacillaceae</taxon>
        <taxon>Paenibacillus</taxon>
    </lineage>
</organism>
<dbReference type="OrthoDB" id="4978934at2"/>
<dbReference type="Gene3D" id="1.10.287.850">
    <property type="entry name" value="HP0062-like domain"/>
    <property type="match status" value="1"/>
</dbReference>